<proteinExistence type="inferred from homology"/>
<dbReference type="InterPro" id="IPR029045">
    <property type="entry name" value="ClpP/crotonase-like_dom_sf"/>
</dbReference>
<dbReference type="GO" id="GO:0003860">
    <property type="term" value="F:3-hydroxyisobutyryl-CoA hydrolase activity"/>
    <property type="evidence" value="ECO:0007669"/>
    <property type="project" value="UniProtKB-EC"/>
</dbReference>
<feature type="region of interest" description="Disordered" evidence="13">
    <location>
        <begin position="1"/>
        <end position="36"/>
    </location>
</feature>
<evidence type="ECO:0000313" key="15">
    <source>
        <dbReference type="EnsemblMetazoa" id="AMEC008718-PA"/>
    </source>
</evidence>
<evidence type="ECO:0000256" key="8">
    <source>
        <dbReference type="ARBA" id="ARBA00022801"/>
    </source>
</evidence>
<comment type="function">
    <text evidence="10">Hydrolyzes 3-hydroxyisobutyryl-CoA (HIBYL-CoA), a saline catabolite. Has high activity toward isobutyryl-CoA. Could be an isobutyryl-CoA dehydrogenase that functions in valine catabolism. Also hydrolyzes 3-hydroxypropanoyl-CoA.</text>
</comment>
<comment type="similarity">
    <text evidence="4">Belongs to the enoyl-CoA hydratase/isomerase family.</text>
</comment>
<dbReference type="EnsemblMetazoa" id="AMEC008718-RA">
    <property type="protein sequence ID" value="AMEC008718-PA"/>
    <property type="gene ID" value="AMEC008718"/>
</dbReference>
<dbReference type="Pfam" id="PF16113">
    <property type="entry name" value="ECH_2"/>
    <property type="match status" value="1"/>
</dbReference>
<keyword evidence="12" id="KW-0175">Coiled coil</keyword>
<evidence type="ECO:0000256" key="13">
    <source>
        <dbReference type="SAM" id="MobiDB-lite"/>
    </source>
</evidence>
<protein>
    <recommendedName>
        <fullName evidence="6">3-hydroxyisobutyryl-CoA hydrolase, mitochondrial</fullName>
        <ecNumber evidence="5">3.1.2.4</ecNumber>
    </recommendedName>
    <alternativeName>
        <fullName evidence="11">3-hydroxyisobutyryl-coenzyme A hydrolase</fullName>
    </alternativeName>
</protein>
<dbReference type="UniPathway" id="UPA00362"/>
<evidence type="ECO:0000256" key="10">
    <source>
        <dbReference type="ARBA" id="ARBA00024871"/>
    </source>
</evidence>
<dbReference type="GO" id="GO:0005739">
    <property type="term" value="C:mitochondrion"/>
    <property type="evidence" value="ECO:0007669"/>
    <property type="project" value="UniProtKB-SubCell"/>
</dbReference>
<dbReference type="NCBIfam" id="NF004127">
    <property type="entry name" value="PRK05617.1"/>
    <property type="match status" value="1"/>
</dbReference>
<evidence type="ECO:0000256" key="1">
    <source>
        <dbReference type="ARBA" id="ARBA00001709"/>
    </source>
</evidence>
<dbReference type="Gene3D" id="3.90.226.10">
    <property type="entry name" value="2-enoyl-CoA Hydratase, Chain A, domain 1"/>
    <property type="match status" value="1"/>
</dbReference>
<comment type="catalytic activity">
    <reaction evidence="1">
        <text>3-hydroxy-2-methylpropanoyl-CoA + H2O = 3-hydroxy-2-methylpropanoate + CoA + H(+)</text>
        <dbReference type="Rhea" id="RHEA:20888"/>
        <dbReference type="ChEBI" id="CHEBI:11805"/>
        <dbReference type="ChEBI" id="CHEBI:15377"/>
        <dbReference type="ChEBI" id="CHEBI:15378"/>
        <dbReference type="ChEBI" id="CHEBI:57287"/>
        <dbReference type="ChEBI" id="CHEBI:57340"/>
        <dbReference type="EC" id="3.1.2.4"/>
    </reaction>
</comment>
<keyword evidence="7" id="KW-0101">Branched-chain amino acid catabolism</keyword>
<evidence type="ECO:0000256" key="6">
    <source>
        <dbReference type="ARBA" id="ARBA00016714"/>
    </source>
</evidence>
<reference evidence="16" key="1">
    <citation type="submission" date="2014-01" db="EMBL/GenBank/DDBJ databases">
        <title>The Genome Sequence of Anopheles melas CM1001059_A (V2).</title>
        <authorList>
            <consortium name="The Broad Institute Genomics Platform"/>
            <person name="Neafsey D.E."/>
            <person name="Besansky N."/>
            <person name="Howell P."/>
            <person name="Walton C."/>
            <person name="Young S.K."/>
            <person name="Zeng Q."/>
            <person name="Gargeya S."/>
            <person name="Fitzgerald M."/>
            <person name="Haas B."/>
            <person name="Abouelleil A."/>
            <person name="Allen A.W."/>
            <person name="Alvarado L."/>
            <person name="Arachchi H.M."/>
            <person name="Berlin A.M."/>
            <person name="Chapman S.B."/>
            <person name="Gainer-Dewar J."/>
            <person name="Goldberg J."/>
            <person name="Griggs A."/>
            <person name="Gujja S."/>
            <person name="Hansen M."/>
            <person name="Howarth C."/>
            <person name="Imamovic A."/>
            <person name="Ireland A."/>
            <person name="Larimer J."/>
            <person name="McCowan C."/>
            <person name="Murphy C."/>
            <person name="Pearson M."/>
            <person name="Poon T.W."/>
            <person name="Priest M."/>
            <person name="Roberts A."/>
            <person name="Saif S."/>
            <person name="Shea T."/>
            <person name="Sisk P."/>
            <person name="Sykes S."/>
            <person name="Wortman J."/>
            <person name="Nusbaum C."/>
            <person name="Birren B."/>
        </authorList>
    </citation>
    <scope>NUCLEOTIDE SEQUENCE [LARGE SCALE GENOMIC DNA]</scope>
    <source>
        <strain evidence="16">CM1001059</strain>
    </source>
</reference>
<reference evidence="15" key="2">
    <citation type="submission" date="2020-05" db="UniProtKB">
        <authorList>
            <consortium name="EnsemblMetazoa"/>
        </authorList>
    </citation>
    <scope>IDENTIFICATION</scope>
    <source>
        <strain evidence="15">CM1001059</strain>
    </source>
</reference>
<keyword evidence="9" id="KW-0496">Mitochondrion</keyword>
<evidence type="ECO:0000256" key="5">
    <source>
        <dbReference type="ARBA" id="ARBA00011915"/>
    </source>
</evidence>
<dbReference type="STRING" id="34690.A0A182TUV5"/>
<dbReference type="InterPro" id="IPR045004">
    <property type="entry name" value="ECH_dom"/>
</dbReference>
<keyword evidence="16" id="KW-1185">Reference proteome</keyword>
<dbReference type="VEuPathDB" id="VectorBase:AMEC008718"/>
<accession>A0A182TUV5</accession>
<dbReference type="PANTHER" id="PTHR43176:SF3">
    <property type="entry name" value="3-HYDROXYISOBUTYRYL-COA HYDROLASE, MITOCHONDRIAL"/>
    <property type="match status" value="1"/>
</dbReference>
<dbReference type="Proteomes" id="UP000075902">
    <property type="component" value="Unassembled WGS sequence"/>
</dbReference>
<keyword evidence="8" id="KW-0378">Hydrolase</keyword>
<evidence type="ECO:0000256" key="2">
    <source>
        <dbReference type="ARBA" id="ARBA00004173"/>
    </source>
</evidence>
<evidence type="ECO:0000256" key="9">
    <source>
        <dbReference type="ARBA" id="ARBA00023128"/>
    </source>
</evidence>
<evidence type="ECO:0000256" key="11">
    <source>
        <dbReference type="ARBA" id="ARBA00031181"/>
    </source>
</evidence>
<dbReference type="PANTHER" id="PTHR43176">
    <property type="entry name" value="3-HYDROXYISOBUTYRYL-COA HYDROLASE-RELATED"/>
    <property type="match status" value="1"/>
</dbReference>
<dbReference type="FunFam" id="3.90.226.10:FF:000026">
    <property type="entry name" value="3-hydroxyisobutyryl-CoA hydrolase, mitochondrial"/>
    <property type="match status" value="1"/>
</dbReference>
<name>A0A182TUV5_9DIPT</name>
<feature type="compositionally biased region" description="Low complexity" evidence="13">
    <location>
        <begin position="27"/>
        <end position="36"/>
    </location>
</feature>
<dbReference type="SUPFAM" id="SSF52096">
    <property type="entry name" value="ClpP/crotonase"/>
    <property type="match status" value="1"/>
</dbReference>
<evidence type="ECO:0000256" key="7">
    <source>
        <dbReference type="ARBA" id="ARBA00022456"/>
    </source>
</evidence>
<feature type="coiled-coil region" evidence="12">
    <location>
        <begin position="172"/>
        <end position="199"/>
    </location>
</feature>
<sequence>MDTGRRTEGDGMEHEELAGSFTGAKRSASTSSSVSSTLLPTADIKLPANFSIERLLPHSGANPVYRPTELVTGGNTSLAAVVPRGKVFNLVPRLVAPDGRPKLATMHSKEPKFVPFEPYKGAVTPIIPGRNSIPGGGSRVKLANRNNLDLSVLVSQMSTIADKELRTSAAPSSVEDEERQRYERELAELRKERDYFQGQLKFQAQVNAELKNLLVAAVGEDLQTKVNVLTEDKLHLARKLLNSAENLSSHTEQIEFLAGQSEVWRSKFLASSLMVEELARWKASLLQRNGLLLASNKAQLEVVSKSRELVLDVLKQLRFLANAKEPLQLPSANVLDLAAECVNISQQLALQHSALGMPNSLDGLSALECMTDAEKMAVQALQSSHQSLLPTDEAFRAIVGQAFPSIHSIQKQQQQQSDDAHISLGSDFELRAIAVRAGLSRSGQLVAPNVCRAMSSAAGDSNGLVLTEEVGSKGVITLNRPKALNAINLEMVRLIYDAMKQWESTKSVVIVKSVGDKAFCAGGDVRAITETSNVELARKFFSTEYRLNALIGSYRPTYIAFIDGITMGGGVGLSVHGKYRIATERTMFAMPETAIGLFPDVGGGYFLPRLEGKLGLYLGLTGFRLKGRDVHKAGVATHYVESKNLAALEQQLLATTSGAEVESVLDRFSEKRDAGTEFVLAKQLQQINECFSAPTVEAIFKQLERDGSEWAQNTLKLLHKMSPTSMVVTQKQLELGGKMDLKTCLKMEYRLAVHHAIDSDFKEGVRALLIDRDQKPRWNPATLAEVDPARIEQFFGPLPDGDELQFEDEGPKASL</sequence>
<comment type="subcellular location">
    <subcellularLocation>
        <location evidence="2">Mitochondrion</location>
    </subcellularLocation>
</comment>
<dbReference type="InterPro" id="IPR032259">
    <property type="entry name" value="HIBYL-CoA-H"/>
</dbReference>
<dbReference type="GO" id="GO:0006574">
    <property type="term" value="P:L-valine catabolic process"/>
    <property type="evidence" value="ECO:0007669"/>
    <property type="project" value="UniProtKB-UniPathway"/>
</dbReference>
<evidence type="ECO:0000256" key="3">
    <source>
        <dbReference type="ARBA" id="ARBA00005109"/>
    </source>
</evidence>
<dbReference type="EC" id="3.1.2.4" evidence="5"/>
<evidence type="ECO:0000313" key="16">
    <source>
        <dbReference type="Proteomes" id="UP000075902"/>
    </source>
</evidence>
<evidence type="ECO:0000256" key="4">
    <source>
        <dbReference type="ARBA" id="ARBA00005254"/>
    </source>
</evidence>
<organism evidence="15 16">
    <name type="scientific">Anopheles melas</name>
    <dbReference type="NCBI Taxonomy" id="34690"/>
    <lineage>
        <taxon>Eukaryota</taxon>
        <taxon>Metazoa</taxon>
        <taxon>Ecdysozoa</taxon>
        <taxon>Arthropoda</taxon>
        <taxon>Hexapoda</taxon>
        <taxon>Insecta</taxon>
        <taxon>Pterygota</taxon>
        <taxon>Neoptera</taxon>
        <taxon>Endopterygota</taxon>
        <taxon>Diptera</taxon>
        <taxon>Nematocera</taxon>
        <taxon>Culicoidea</taxon>
        <taxon>Culicidae</taxon>
        <taxon>Anophelinae</taxon>
        <taxon>Anopheles</taxon>
    </lineage>
</organism>
<dbReference type="CDD" id="cd06558">
    <property type="entry name" value="crotonase-like"/>
    <property type="match status" value="1"/>
</dbReference>
<feature type="domain" description="Enoyl-CoA hydratase/isomerase" evidence="14">
    <location>
        <begin position="474"/>
        <end position="795"/>
    </location>
</feature>
<evidence type="ECO:0000259" key="14">
    <source>
        <dbReference type="Pfam" id="PF16113"/>
    </source>
</evidence>
<evidence type="ECO:0000256" key="12">
    <source>
        <dbReference type="SAM" id="Coils"/>
    </source>
</evidence>
<feature type="compositionally biased region" description="Basic and acidic residues" evidence="13">
    <location>
        <begin position="1"/>
        <end position="17"/>
    </location>
</feature>
<dbReference type="AlphaFoldDB" id="A0A182TUV5"/>
<comment type="pathway">
    <text evidence="3">Amino-acid degradation; L-valine degradation.</text>
</comment>